<dbReference type="AlphaFoldDB" id="A0A8J5UF20"/>
<comment type="similarity">
    <text evidence="1">Belongs to the TRAFAC class myosin-kinesin ATPase superfamily. Kinesin family.</text>
</comment>
<dbReference type="SMART" id="SM00129">
    <property type="entry name" value="KISc"/>
    <property type="match status" value="1"/>
</dbReference>
<dbReference type="GeneID" id="73471621"/>
<keyword evidence="2" id="KW-0175">Coiled coil</keyword>
<organism evidence="4 5">
    <name type="scientific">[Candida] subhashii</name>
    <dbReference type="NCBI Taxonomy" id="561895"/>
    <lineage>
        <taxon>Eukaryota</taxon>
        <taxon>Fungi</taxon>
        <taxon>Dikarya</taxon>
        <taxon>Ascomycota</taxon>
        <taxon>Saccharomycotina</taxon>
        <taxon>Pichiomycetes</taxon>
        <taxon>Debaryomycetaceae</taxon>
        <taxon>Spathaspora</taxon>
    </lineage>
</organism>
<dbReference type="RefSeq" id="XP_049261901.1">
    <property type="nucleotide sequence ID" value="XM_049408821.1"/>
</dbReference>
<keyword evidence="1" id="KW-0505">Motor protein</keyword>
<dbReference type="GO" id="GO:0005524">
    <property type="term" value="F:ATP binding"/>
    <property type="evidence" value="ECO:0007669"/>
    <property type="project" value="UniProtKB-UniRule"/>
</dbReference>
<evidence type="ECO:0000256" key="2">
    <source>
        <dbReference type="SAM" id="Coils"/>
    </source>
</evidence>
<feature type="binding site" evidence="1">
    <location>
        <begin position="381"/>
        <end position="388"/>
    </location>
    <ligand>
        <name>ATP</name>
        <dbReference type="ChEBI" id="CHEBI:30616"/>
    </ligand>
</feature>
<comment type="caution">
    <text evidence="4">The sequence shown here is derived from an EMBL/GenBank/DDBJ whole genome shotgun (WGS) entry which is preliminary data.</text>
</comment>
<dbReference type="EMBL" id="JAGSYN010000215">
    <property type="protein sequence ID" value="KAG7661668.1"/>
    <property type="molecule type" value="Genomic_DNA"/>
</dbReference>
<proteinExistence type="inferred from homology"/>
<dbReference type="Pfam" id="PF00225">
    <property type="entry name" value="Kinesin"/>
    <property type="match status" value="1"/>
</dbReference>
<reference evidence="4 5" key="1">
    <citation type="journal article" date="2021" name="DNA Res.">
        <title>Genome analysis of Candida subhashii reveals its hybrid nature and dual mitochondrial genome conformations.</title>
        <authorList>
            <person name="Mixao V."/>
            <person name="Hegedusova E."/>
            <person name="Saus E."/>
            <person name="Pryszcz L.P."/>
            <person name="Cillingova A."/>
            <person name="Nosek J."/>
            <person name="Gabaldon T."/>
        </authorList>
    </citation>
    <scope>NUCLEOTIDE SEQUENCE [LARGE SCALE GENOMIC DNA]</scope>
    <source>
        <strain evidence="4 5">CBS 10753</strain>
    </source>
</reference>
<keyword evidence="1" id="KW-0547">Nucleotide-binding</keyword>
<dbReference type="PANTHER" id="PTHR47972">
    <property type="entry name" value="KINESIN-LIKE PROTEIN KLP-3"/>
    <property type="match status" value="1"/>
</dbReference>
<dbReference type="InterPro" id="IPR001752">
    <property type="entry name" value="Kinesin_motor_dom"/>
</dbReference>
<dbReference type="GO" id="GO:0003777">
    <property type="term" value="F:microtubule motor activity"/>
    <property type="evidence" value="ECO:0007669"/>
    <property type="project" value="InterPro"/>
</dbReference>
<dbReference type="Proteomes" id="UP000694255">
    <property type="component" value="Unassembled WGS sequence"/>
</dbReference>
<name>A0A8J5UF20_9ASCO</name>
<gene>
    <name evidence="4" type="ORF">J8A68_004821</name>
</gene>
<evidence type="ECO:0000256" key="1">
    <source>
        <dbReference type="PROSITE-ProRule" id="PRU00283"/>
    </source>
</evidence>
<accession>A0A8J5UF20</accession>
<dbReference type="GO" id="GO:0007018">
    <property type="term" value="P:microtubule-based movement"/>
    <property type="evidence" value="ECO:0007669"/>
    <property type="project" value="InterPro"/>
</dbReference>
<feature type="domain" description="Kinesin motor" evidence="3">
    <location>
        <begin position="283"/>
        <end position="623"/>
    </location>
</feature>
<dbReference type="CDD" id="cd01366">
    <property type="entry name" value="KISc_C_terminal"/>
    <property type="match status" value="1"/>
</dbReference>
<evidence type="ECO:0000313" key="5">
    <source>
        <dbReference type="Proteomes" id="UP000694255"/>
    </source>
</evidence>
<dbReference type="PROSITE" id="PS50067">
    <property type="entry name" value="KINESIN_MOTOR_2"/>
    <property type="match status" value="1"/>
</dbReference>
<feature type="coiled-coil region" evidence="2">
    <location>
        <begin position="100"/>
        <end position="248"/>
    </location>
</feature>
<feature type="coiled-coil region" evidence="2">
    <location>
        <begin position="10"/>
        <end position="51"/>
    </location>
</feature>
<dbReference type="GO" id="GO:0008017">
    <property type="term" value="F:microtubule binding"/>
    <property type="evidence" value="ECO:0007669"/>
    <property type="project" value="InterPro"/>
</dbReference>
<keyword evidence="1" id="KW-0067">ATP-binding</keyword>
<sequence length="634" mass="72847">MDSDGFNQLVTQKEDEIRHLKGEMSTLKSKIAKQELENFRIEQECHEKKREVSHIQDRIEQLDYQKQASLTEIEDRYKRGVEVARFKHQQKISDLRDCIAKEAQDIISEKQQQYEDRIQELMTSIDESKTNILEKENQIKRQRLEMEESYTLKFNQENQAILNSIEHLNQEKASIKQEISNSLVNVEKTNQEIVETQQDGLRFARVHDQLKSKYQGQSQEIDILQGKIQDKESQIEAIEENAKIREEDLKEINFGIKRMGSELVDQEYQRRVLHARLQDLKGNIRVFCRIRSVDSDLPLAPMETPDDELDDESKQELIVSKTPRQSLYGNSVTQVPSDSYYKFSFDKIFTTKVGNVEIFEELSQLIQTSLDGQNVCVFAYGQTGSGKTFTMSHPEDGMIPLSIKKIFDDIDELSQSGFTYKVTGQFLEIYNETIVDLLSSNNLKCEIKHDDEACITTVTNSTLIEIKSPLEATKLLEFANKKRSTASTMANERSSRSHSIFTMIIEGKNEKAKTSTRGILNLIDLAGSERLNVSKAEGERLKETQNINRSLSSLGDVIYSLGLQQQHRDTQHIPFRNSKLTYLLKHSLGGNSKTLMFVNISPLEKDLNETINSLRFAAKVNGTKLQNQPKNQVR</sequence>
<keyword evidence="5" id="KW-1185">Reference proteome</keyword>
<protein>
    <submittedName>
        <fullName evidence="4">KAR3</fullName>
    </submittedName>
</protein>
<dbReference type="OrthoDB" id="3176171at2759"/>
<evidence type="ECO:0000259" key="3">
    <source>
        <dbReference type="PROSITE" id="PS50067"/>
    </source>
</evidence>
<evidence type="ECO:0000313" key="4">
    <source>
        <dbReference type="EMBL" id="KAG7661668.1"/>
    </source>
</evidence>
<dbReference type="InterPro" id="IPR027640">
    <property type="entry name" value="Kinesin-like_fam"/>
</dbReference>